<dbReference type="AlphaFoldDB" id="A0AA39I1T8"/>
<proteinExistence type="inferred from homology"/>
<evidence type="ECO:0000256" key="10">
    <source>
        <dbReference type="RuleBase" id="RU003814"/>
    </source>
</evidence>
<comment type="caution">
    <text evidence="11">The sequence shown here is derived from an EMBL/GenBank/DDBJ whole genome shotgun (WGS) entry which is preliminary data.</text>
</comment>
<gene>
    <name evidence="11" type="ORF">QR680_012369</name>
</gene>
<accession>A0AA39I1T8</accession>
<dbReference type="Pfam" id="PF01008">
    <property type="entry name" value="IF-2B"/>
    <property type="match status" value="1"/>
</dbReference>
<dbReference type="GO" id="GO:0005085">
    <property type="term" value="F:guanyl-nucleotide exchange factor activity"/>
    <property type="evidence" value="ECO:0007669"/>
    <property type="project" value="TreeGrafter"/>
</dbReference>
<organism evidence="11 12">
    <name type="scientific">Steinernema hermaphroditum</name>
    <dbReference type="NCBI Taxonomy" id="289476"/>
    <lineage>
        <taxon>Eukaryota</taxon>
        <taxon>Metazoa</taxon>
        <taxon>Ecdysozoa</taxon>
        <taxon>Nematoda</taxon>
        <taxon>Chromadorea</taxon>
        <taxon>Rhabditida</taxon>
        <taxon>Tylenchina</taxon>
        <taxon>Panagrolaimomorpha</taxon>
        <taxon>Strongyloidoidea</taxon>
        <taxon>Steinernematidae</taxon>
        <taxon>Steinernema</taxon>
    </lineage>
</organism>
<dbReference type="InterPro" id="IPR000649">
    <property type="entry name" value="IF-2B-related"/>
</dbReference>
<dbReference type="GO" id="GO:0005851">
    <property type="term" value="C:eukaryotic translation initiation factor 2B complex"/>
    <property type="evidence" value="ECO:0007669"/>
    <property type="project" value="TreeGrafter"/>
</dbReference>
<reference evidence="11" key="1">
    <citation type="submission" date="2023-06" db="EMBL/GenBank/DDBJ databases">
        <title>Genomic analysis of the entomopathogenic nematode Steinernema hermaphroditum.</title>
        <authorList>
            <person name="Schwarz E.M."/>
            <person name="Heppert J.K."/>
            <person name="Baniya A."/>
            <person name="Schwartz H.T."/>
            <person name="Tan C.-H."/>
            <person name="Antoshechkin I."/>
            <person name="Sternberg P.W."/>
            <person name="Goodrich-Blair H."/>
            <person name="Dillman A.R."/>
        </authorList>
    </citation>
    <scope>NUCLEOTIDE SEQUENCE</scope>
    <source>
        <strain evidence="11">PS9179</strain>
        <tissue evidence="11">Whole animal</tissue>
    </source>
</reference>
<name>A0AA39I1T8_9BILA</name>
<sequence>MVAEHSAKEFFSSLLSGDEDNRKSTGLAAIETLMMCIEASNVATVNELVDELKKAIAAMSETDYSRASVRSASELFLRFISLTSSEVINRESVEGLVQVYRKRGKDFIERVGQSRKKISSCARPFLKSGMKVMTHSFSKVVLEALVDAHKEGLDMHVYTTESQPDESGRRAHEYLKKAGIPSILILDSAVGYLMESVDMVLVGAEGVMETGGIINKASISGFSEADFFFLQIGTLSMAVCAHAFNKPVYVMSESIKFVKEYPLNQSDIPDEFKYHTSTLKRSKPNLQEEHPLTDYTPPQFIKLLFTDLGILTPAAVGDELIKLYT</sequence>
<keyword evidence="12" id="KW-1185">Reference proteome</keyword>
<dbReference type="Gene3D" id="3.40.50.10470">
    <property type="entry name" value="Translation initiation factor eif-2b, domain 2"/>
    <property type="match status" value="1"/>
</dbReference>
<dbReference type="Gene3D" id="1.20.120.1070">
    <property type="entry name" value="Translation initiation factor eIF-2B, N-terminal domain"/>
    <property type="match status" value="1"/>
</dbReference>
<dbReference type="PANTHER" id="PTHR45860">
    <property type="entry name" value="TRANSLATION INITIATION FACTOR EIF-2B SUBUNIT ALPHA"/>
    <property type="match status" value="1"/>
</dbReference>
<dbReference type="GO" id="GO:0005829">
    <property type="term" value="C:cytosol"/>
    <property type="evidence" value="ECO:0007669"/>
    <property type="project" value="UniProtKB-SubCell"/>
</dbReference>
<keyword evidence="3" id="KW-0963">Cytoplasm</keyword>
<evidence type="ECO:0000313" key="12">
    <source>
        <dbReference type="Proteomes" id="UP001175271"/>
    </source>
</evidence>
<dbReference type="GO" id="GO:0003743">
    <property type="term" value="F:translation initiation factor activity"/>
    <property type="evidence" value="ECO:0007669"/>
    <property type="project" value="UniProtKB-KW"/>
</dbReference>
<evidence type="ECO:0000256" key="5">
    <source>
        <dbReference type="ARBA" id="ARBA00022917"/>
    </source>
</evidence>
<evidence type="ECO:0000256" key="4">
    <source>
        <dbReference type="ARBA" id="ARBA00022540"/>
    </source>
</evidence>
<comment type="similarity">
    <text evidence="2 10">Belongs to the eIF-2B alpha/beta/delta subunits family.</text>
</comment>
<evidence type="ECO:0000256" key="3">
    <source>
        <dbReference type="ARBA" id="ARBA00022490"/>
    </source>
</evidence>
<evidence type="ECO:0000256" key="6">
    <source>
        <dbReference type="ARBA" id="ARBA00043898"/>
    </source>
</evidence>
<dbReference type="InterPro" id="IPR051501">
    <property type="entry name" value="eIF2B_alpha/beta/delta"/>
</dbReference>
<keyword evidence="4" id="KW-0396">Initiation factor</keyword>
<dbReference type="EMBL" id="JAUCMV010000002">
    <property type="protein sequence ID" value="KAK0416241.1"/>
    <property type="molecule type" value="Genomic_DNA"/>
</dbReference>
<dbReference type="InterPro" id="IPR042529">
    <property type="entry name" value="IF_2B-like_C"/>
</dbReference>
<evidence type="ECO:0000256" key="9">
    <source>
        <dbReference type="ARBA" id="ARBA00046432"/>
    </source>
</evidence>
<dbReference type="InterPro" id="IPR037171">
    <property type="entry name" value="NagB/RpiA_transferase-like"/>
</dbReference>
<protein>
    <recommendedName>
        <fullName evidence="7">Translation initiation factor eIF2B subunit alpha</fullName>
    </recommendedName>
    <alternativeName>
        <fullName evidence="8">eIF2B GDP-GTP exchange factor subunit alpha</fullName>
    </alternativeName>
</protein>
<comment type="function">
    <text evidence="6">Acts as a component of the translation initiation factor 2B (eIF2B) complex, which catalyzes the exchange of GDP for GTP on eukaryotic initiation factor 2 (eIF2) gamma subunit. Its guanine nucleotide exchange factor activity is repressed when bound to eIF2 complex phosphorylated on the alpha subunit, thereby limiting the amount of methionyl-initiator methionine tRNA available to the ribosome and consequently global translation is repressed.</text>
</comment>
<comment type="subcellular location">
    <subcellularLocation>
        <location evidence="1">Cytoplasm</location>
        <location evidence="1">Cytosol</location>
    </subcellularLocation>
</comment>
<keyword evidence="5" id="KW-0648">Protein biosynthesis</keyword>
<dbReference type="Proteomes" id="UP001175271">
    <property type="component" value="Unassembled WGS sequence"/>
</dbReference>
<dbReference type="InterPro" id="IPR042528">
    <property type="entry name" value="elF-2B_alpha_N"/>
</dbReference>
<dbReference type="PANTHER" id="PTHR45860:SF1">
    <property type="entry name" value="TRANSLATION INITIATION FACTOR EIF-2B SUBUNIT ALPHA"/>
    <property type="match status" value="1"/>
</dbReference>
<evidence type="ECO:0000256" key="2">
    <source>
        <dbReference type="ARBA" id="ARBA00007251"/>
    </source>
</evidence>
<evidence type="ECO:0000256" key="1">
    <source>
        <dbReference type="ARBA" id="ARBA00004514"/>
    </source>
</evidence>
<evidence type="ECO:0000313" key="11">
    <source>
        <dbReference type="EMBL" id="KAK0416241.1"/>
    </source>
</evidence>
<evidence type="ECO:0000256" key="7">
    <source>
        <dbReference type="ARBA" id="ARBA00044208"/>
    </source>
</evidence>
<comment type="subunit">
    <text evidence="9">Component of the translation initiation factor 2B (eIF2B) complex which is a heterodecamer of two sets of five different subunits: alpha, beta, gamma, delta and epsilon. Subunits alpha, beta and delta comprise a regulatory subcomplex and subunits epsilon and gamma comprise a catalytic subcomplex. Within the complex, the hexameric regulatory complex resides at the center, with the two heterodimeric catalytic subcomplexes bound on opposite sides.</text>
</comment>
<evidence type="ECO:0000256" key="8">
    <source>
        <dbReference type="ARBA" id="ARBA00044236"/>
    </source>
</evidence>
<dbReference type="SUPFAM" id="SSF100950">
    <property type="entry name" value="NagB/RpiA/CoA transferase-like"/>
    <property type="match status" value="1"/>
</dbReference>